<dbReference type="EMBL" id="SIHJ01000002">
    <property type="protein sequence ID" value="TWT33691.1"/>
    <property type="molecule type" value="Genomic_DNA"/>
</dbReference>
<dbReference type="AlphaFoldDB" id="A0A5C5V5V5"/>
<gene>
    <name evidence="4" type="ORF">KOR34_35240</name>
</gene>
<feature type="region of interest" description="Disordered" evidence="2">
    <location>
        <begin position="309"/>
        <end position="331"/>
    </location>
</feature>
<protein>
    <recommendedName>
        <fullName evidence="6">Chromosome partition protein Smc</fullName>
    </recommendedName>
</protein>
<dbReference type="OrthoDB" id="9829656at2"/>
<feature type="coiled-coil region" evidence="1">
    <location>
        <begin position="162"/>
        <end position="227"/>
    </location>
</feature>
<dbReference type="Proteomes" id="UP000316714">
    <property type="component" value="Unassembled WGS sequence"/>
</dbReference>
<evidence type="ECO:0000256" key="3">
    <source>
        <dbReference type="SAM" id="SignalP"/>
    </source>
</evidence>
<dbReference type="RefSeq" id="WP_146566526.1">
    <property type="nucleotide sequence ID" value="NZ_SIHJ01000002.1"/>
</dbReference>
<keyword evidence="5" id="KW-1185">Reference proteome</keyword>
<sequence precursor="true">MLRPMLTLGLILAAAPVLAAETDPLEGKRHAKQLFQVDPRSPAILTGQPTLSLSDAKIYRATQPVMIKSERVLGSALRTTDFNDSGLFPNKDTDEVEWVRERLVVDFPDGSNVMTIAFVHPTAPRDAMVELVGAIGKAYLDEVVFEAKIQRQKPRDILAASYRDLDEEIKRKTDTYDALLRDMPSVRLPEMAAKVGLLKDQIGRLQAEKLSAERELLGRRIEIKQRDLSAKQKAERLTTLIADYGAYTSQLDKQVAALTKEVLELSEDNSGAAERAEQIETLKKVRNQIAEKIEQWNVELKTPDTVRPFHGVEFHDPSEKDDAKRAMLRTS</sequence>
<feature type="compositionally biased region" description="Basic and acidic residues" evidence="2">
    <location>
        <begin position="310"/>
        <end position="325"/>
    </location>
</feature>
<reference evidence="4 5" key="1">
    <citation type="submission" date="2019-02" db="EMBL/GenBank/DDBJ databases">
        <title>Deep-cultivation of Planctomycetes and their phenomic and genomic characterization uncovers novel biology.</title>
        <authorList>
            <person name="Wiegand S."/>
            <person name="Jogler M."/>
            <person name="Boedeker C."/>
            <person name="Pinto D."/>
            <person name="Vollmers J."/>
            <person name="Rivas-Marin E."/>
            <person name="Kohn T."/>
            <person name="Peeters S.H."/>
            <person name="Heuer A."/>
            <person name="Rast P."/>
            <person name="Oberbeckmann S."/>
            <person name="Bunk B."/>
            <person name="Jeske O."/>
            <person name="Meyerdierks A."/>
            <person name="Storesund J.E."/>
            <person name="Kallscheuer N."/>
            <person name="Luecker S."/>
            <person name="Lage O.M."/>
            <person name="Pohl T."/>
            <person name="Merkel B.J."/>
            <person name="Hornburger P."/>
            <person name="Mueller R.-W."/>
            <person name="Bruemmer F."/>
            <person name="Labrenz M."/>
            <person name="Spormann A.M."/>
            <person name="Op Den Camp H."/>
            <person name="Overmann J."/>
            <person name="Amann R."/>
            <person name="Jetten M.S.M."/>
            <person name="Mascher T."/>
            <person name="Medema M.H."/>
            <person name="Devos D.P."/>
            <person name="Kaster A.-K."/>
            <person name="Ovreas L."/>
            <person name="Rohde M."/>
            <person name="Galperin M.Y."/>
            <person name="Jogler C."/>
        </authorList>
    </citation>
    <scope>NUCLEOTIDE SEQUENCE [LARGE SCALE GENOMIC DNA]</scope>
    <source>
        <strain evidence="4 5">KOR34</strain>
    </source>
</reference>
<accession>A0A5C5V5V5</accession>
<name>A0A5C5V5V5_9BACT</name>
<evidence type="ECO:0000256" key="2">
    <source>
        <dbReference type="SAM" id="MobiDB-lite"/>
    </source>
</evidence>
<evidence type="ECO:0000256" key="1">
    <source>
        <dbReference type="SAM" id="Coils"/>
    </source>
</evidence>
<evidence type="ECO:0000313" key="4">
    <source>
        <dbReference type="EMBL" id="TWT33691.1"/>
    </source>
</evidence>
<feature type="chain" id="PRO_5023119552" description="Chromosome partition protein Smc" evidence="3">
    <location>
        <begin position="20"/>
        <end position="331"/>
    </location>
</feature>
<proteinExistence type="predicted"/>
<evidence type="ECO:0008006" key="6">
    <source>
        <dbReference type="Google" id="ProtNLM"/>
    </source>
</evidence>
<evidence type="ECO:0000313" key="5">
    <source>
        <dbReference type="Proteomes" id="UP000316714"/>
    </source>
</evidence>
<keyword evidence="3" id="KW-0732">Signal</keyword>
<keyword evidence="1" id="KW-0175">Coiled coil</keyword>
<organism evidence="4 5">
    <name type="scientific">Posidoniimonas corsicana</name>
    <dbReference type="NCBI Taxonomy" id="1938618"/>
    <lineage>
        <taxon>Bacteria</taxon>
        <taxon>Pseudomonadati</taxon>
        <taxon>Planctomycetota</taxon>
        <taxon>Planctomycetia</taxon>
        <taxon>Pirellulales</taxon>
        <taxon>Lacipirellulaceae</taxon>
        <taxon>Posidoniimonas</taxon>
    </lineage>
</organism>
<comment type="caution">
    <text evidence="4">The sequence shown here is derived from an EMBL/GenBank/DDBJ whole genome shotgun (WGS) entry which is preliminary data.</text>
</comment>
<feature type="signal peptide" evidence="3">
    <location>
        <begin position="1"/>
        <end position="19"/>
    </location>
</feature>